<name>A0A5C3KD00_COPMA</name>
<gene>
    <name evidence="1" type="ORF">FA15DRAFT_710586</name>
</gene>
<dbReference type="AlphaFoldDB" id="A0A5C3KD00"/>
<proteinExistence type="predicted"/>
<reference evidence="1 2" key="1">
    <citation type="journal article" date="2019" name="Nat. Ecol. Evol.">
        <title>Megaphylogeny resolves global patterns of mushroom evolution.</title>
        <authorList>
            <person name="Varga T."/>
            <person name="Krizsan K."/>
            <person name="Foldi C."/>
            <person name="Dima B."/>
            <person name="Sanchez-Garcia M."/>
            <person name="Sanchez-Ramirez S."/>
            <person name="Szollosi G.J."/>
            <person name="Szarkandi J.G."/>
            <person name="Papp V."/>
            <person name="Albert L."/>
            <person name="Andreopoulos W."/>
            <person name="Angelini C."/>
            <person name="Antonin V."/>
            <person name="Barry K.W."/>
            <person name="Bougher N.L."/>
            <person name="Buchanan P."/>
            <person name="Buyck B."/>
            <person name="Bense V."/>
            <person name="Catcheside P."/>
            <person name="Chovatia M."/>
            <person name="Cooper J."/>
            <person name="Damon W."/>
            <person name="Desjardin D."/>
            <person name="Finy P."/>
            <person name="Geml J."/>
            <person name="Haridas S."/>
            <person name="Hughes K."/>
            <person name="Justo A."/>
            <person name="Karasinski D."/>
            <person name="Kautmanova I."/>
            <person name="Kiss B."/>
            <person name="Kocsube S."/>
            <person name="Kotiranta H."/>
            <person name="LaButti K.M."/>
            <person name="Lechner B.E."/>
            <person name="Liimatainen K."/>
            <person name="Lipzen A."/>
            <person name="Lukacs Z."/>
            <person name="Mihaltcheva S."/>
            <person name="Morgado L.N."/>
            <person name="Niskanen T."/>
            <person name="Noordeloos M.E."/>
            <person name="Ohm R.A."/>
            <person name="Ortiz-Santana B."/>
            <person name="Ovrebo C."/>
            <person name="Racz N."/>
            <person name="Riley R."/>
            <person name="Savchenko A."/>
            <person name="Shiryaev A."/>
            <person name="Soop K."/>
            <person name="Spirin V."/>
            <person name="Szebenyi C."/>
            <person name="Tomsovsky M."/>
            <person name="Tulloss R.E."/>
            <person name="Uehling J."/>
            <person name="Grigoriev I.V."/>
            <person name="Vagvolgyi C."/>
            <person name="Papp T."/>
            <person name="Martin F.M."/>
            <person name="Miettinen O."/>
            <person name="Hibbett D.S."/>
            <person name="Nagy L.G."/>
        </authorList>
    </citation>
    <scope>NUCLEOTIDE SEQUENCE [LARGE SCALE GENOMIC DNA]</scope>
    <source>
        <strain evidence="1 2">CBS 121175</strain>
    </source>
</reference>
<evidence type="ECO:0000313" key="1">
    <source>
        <dbReference type="EMBL" id="TFK17647.1"/>
    </source>
</evidence>
<protein>
    <submittedName>
        <fullName evidence="1">Uncharacterized protein</fullName>
    </submittedName>
</protein>
<dbReference type="Proteomes" id="UP000307440">
    <property type="component" value="Unassembled WGS sequence"/>
</dbReference>
<organism evidence="1 2">
    <name type="scientific">Coprinopsis marcescibilis</name>
    <name type="common">Agaric fungus</name>
    <name type="synonym">Psathyrella marcescibilis</name>
    <dbReference type="NCBI Taxonomy" id="230819"/>
    <lineage>
        <taxon>Eukaryota</taxon>
        <taxon>Fungi</taxon>
        <taxon>Dikarya</taxon>
        <taxon>Basidiomycota</taxon>
        <taxon>Agaricomycotina</taxon>
        <taxon>Agaricomycetes</taxon>
        <taxon>Agaricomycetidae</taxon>
        <taxon>Agaricales</taxon>
        <taxon>Agaricineae</taxon>
        <taxon>Psathyrellaceae</taxon>
        <taxon>Coprinopsis</taxon>
    </lineage>
</organism>
<dbReference type="EMBL" id="ML210480">
    <property type="protein sequence ID" value="TFK17647.1"/>
    <property type="molecule type" value="Genomic_DNA"/>
</dbReference>
<evidence type="ECO:0000313" key="2">
    <source>
        <dbReference type="Proteomes" id="UP000307440"/>
    </source>
</evidence>
<accession>A0A5C3KD00</accession>
<sequence length="214" mass="23682">MQKPRAPATLLNALAASPNLATSSIFAAAASQSYLALLTTYGSLYTSLDINALSNASATAEPTDSDDPFAYTPPESDNRLGLDEIVVLVNKRYAEHAFMYEMDIICANLSNLGHLQRKVEEHNTCELMLRECLDAIYNHFSHLREKLEGRNHETALEFLHKALIQQGLSHILPARSHCSSNSSVHSRFGHTWHSPMPFVPPSLSARHTPLAFEV</sequence>
<keyword evidence="2" id="KW-1185">Reference proteome</keyword>